<organism evidence="3 4">
    <name type="scientific">Armillaria gallica</name>
    <name type="common">Bulbous honey fungus</name>
    <name type="synonym">Armillaria bulbosa</name>
    <dbReference type="NCBI Taxonomy" id="47427"/>
    <lineage>
        <taxon>Eukaryota</taxon>
        <taxon>Fungi</taxon>
        <taxon>Dikarya</taxon>
        <taxon>Basidiomycota</taxon>
        <taxon>Agaricomycotina</taxon>
        <taxon>Agaricomycetes</taxon>
        <taxon>Agaricomycetidae</taxon>
        <taxon>Agaricales</taxon>
        <taxon>Marasmiineae</taxon>
        <taxon>Physalacriaceae</taxon>
        <taxon>Armillaria</taxon>
    </lineage>
</organism>
<feature type="domain" description="DH" evidence="2">
    <location>
        <begin position="83"/>
        <end position="276"/>
    </location>
</feature>
<protein>
    <recommendedName>
        <fullName evidence="2">DH domain-containing protein</fullName>
    </recommendedName>
</protein>
<evidence type="ECO:0000259" key="2">
    <source>
        <dbReference type="PROSITE" id="PS50010"/>
    </source>
</evidence>
<feature type="compositionally biased region" description="Polar residues" evidence="1">
    <location>
        <begin position="677"/>
        <end position="687"/>
    </location>
</feature>
<dbReference type="InterPro" id="IPR000219">
    <property type="entry name" value="DH_dom"/>
</dbReference>
<feature type="region of interest" description="Disordered" evidence="1">
    <location>
        <begin position="521"/>
        <end position="768"/>
    </location>
</feature>
<evidence type="ECO:0000313" key="3">
    <source>
        <dbReference type="EMBL" id="PBL01093.1"/>
    </source>
</evidence>
<feature type="compositionally biased region" description="Low complexity" evidence="1">
    <location>
        <begin position="61"/>
        <end position="79"/>
    </location>
</feature>
<reference evidence="4" key="1">
    <citation type="journal article" date="2017" name="Nat. Ecol. Evol.">
        <title>Genome expansion and lineage-specific genetic innovations in the forest pathogenic fungi Armillaria.</title>
        <authorList>
            <person name="Sipos G."/>
            <person name="Prasanna A.N."/>
            <person name="Walter M.C."/>
            <person name="O'Connor E."/>
            <person name="Balint B."/>
            <person name="Krizsan K."/>
            <person name="Kiss B."/>
            <person name="Hess J."/>
            <person name="Varga T."/>
            <person name="Slot J."/>
            <person name="Riley R."/>
            <person name="Boka B."/>
            <person name="Rigling D."/>
            <person name="Barry K."/>
            <person name="Lee J."/>
            <person name="Mihaltcheva S."/>
            <person name="LaButti K."/>
            <person name="Lipzen A."/>
            <person name="Waldron R."/>
            <person name="Moloney N.M."/>
            <person name="Sperisen C."/>
            <person name="Kredics L."/>
            <person name="Vagvoelgyi C."/>
            <person name="Patrignani A."/>
            <person name="Fitzpatrick D."/>
            <person name="Nagy I."/>
            <person name="Doyle S."/>
            <person name="Anderson J.B."/>
            <person name="Grigoriev I.V."/>
            <person name="Gueldener U."/>
            <person name="Muensterkoetter M."/>
            <person name="Nagy L.G."/>
        </authorList>
    </citation>
    <scope>NUCLEOTIDE SEQUENCE [LARGE SCALE GENOMIC DNA]</scope>
    <source>
        <strain evidence="4">Ar21-2</strain>
    </source>
</reference>
<dbReference type="GO" id="GO:0005085">
    <property type="term" value="F:guanyl-nucleotide exchange factor activity"/>
    <property type="evidence" value="ECO:0007669"/>
    <property type="project" value="InterPro"/>
</dbReference>
<name>A0A2H3EBP4_ARMGA</name>
<proteinExistence type="predicted"/>
<feature type="compositionally biased region" description="Polar residues" evidence="1">
    <location>
        <begin position="602"/>
        <end position="627"/>
    </location>
</feature>
<accession>A0A2H3EBP4</accession>
<keyword evidence="4" id="KW-1185">Reference proteome</keyword>
<feature type="region of interest" description="Disordered" evidence="1">
    <location>
        <begin position="1"/>
        <end position="88"/>
    </location>
</feature>
<dbReference type="SUPFAM" id="SSF48065">
    <property type="entry name" value="DBL homology domain (DH-domain)"/>
    <property type="match status" value="1"/>
</dbReference>
<dbReference type="PANTHER" id="PTHR45924:SF2">
    <property type="entry name" value="FI17866P1"/>
    <property type="match status" value="1"/>
</dbReference>
<dbReference type="OrthoDB" id="6244550at2759"/>
<dbReference type="OMA" id="DMWLLYP"/>
<feature type="compositionally biased region" description="Polar residues" evidence="1">
    <location>
        <begin position="731"/>
        <end position="745"/>
    </location>
</feature>
<dbReference type="Proteomes" id="UP000217790">
    <property type="component" value="Unassembled WGS sequence"/>
</dbReference>
<dbReference type="Pfam" id="PF00621">
    <property type="entry name" value="RhoGEF"/>
    <property type="match status" value="1"/>
</dbReference>
<evidence type="ECO:0000313" key="4">
    <source>
        <dbReference type="Proteomes" id="UP000217790"/>
    </source>
</evidence>
<gene>
    <name evidence="3" type="ORF">ARMGADRAFT_983622</name>
</gene>
<dbReference type="GO" id="GO:0031267">
    <property type="term" value="F:small GTPase binding"/>
    <property type="evidence" value="ECO:0007669"/>
    <property type="project" value="TreeGrafter"/>
</dbReference>
<feature type="region of interest" description="Disordered" evidence="1">
    <location>
        <begin position="307"/>
        <end position="371"/>
    </location>
</feature>
<feature type="compositionally biased region" description="Pro residues" evidence="1">
    <location>
        <begin position="690"/>
        <end position="704"/>
    </location>
</feature>
<dbReference type="AlphaFoldDB" id="A0A2H3EBP4"/>
<dbReference type="SMART" id="SM00325">
    <property type="entry name" value="RhoGEF"/>
    <property type="match status" value="1"/>
</dbReference>
<dbReference type="PROSITE" id="PS50010">
    <property type="entry name" value="DH_2"/>
    <property type="match status" value="1"/>
</dbReference>
<dbReference type="InterPro" id="IPR035899">
    <property type="entry name" value="DBL_dom_sf"/>
</dbReference>
<dbReference type="EMBL" id="KZ293646">
    <property type="protein sequence ID" value="PBL01093.1"/>
    <property type="molecule type" value="Genomic_DNA"/>
</dbReference>
<dbReference type="STRING" id="47427.A0A2H3EBP4"/>
<feature type="compositionally biased region" description="Low complexity" evidence="1">
    <location>
        <begin position="331"/>
        <end position="340"/>
    </location>
</feature>
<sequence length="881" mass="95947">MTAVPFDSAARDLPPSPPSAHSNSTFVPSPPPKLPLDPTAGSLHHPQNHAFPVSLSDPGLSAPSTPTSPTTPVSPSYPESKPKRTNPLTDLVDTEKNYVEQLTGIIRKVAAAWSRTNLPPAELDTMFRSIEGVYKANRSLLLRLKEIGANPSSPKALGDLLMRWIDDLETPYTNYCYKYCCGFDDWELVSSNTRLPSIIAAFSTALPPPTSLITSPDDPPLWTLDALFLLPKLRLKYYKKLYSRLLKSTVPGRSDHRLLVGALDKLDGLLDTLEQRAQIRVTSTQSPSNEPPILQSEDEVVFDLRTQRESAAHSPAPSAPVQSDADATPNSSSSSARGSSVLGERLSRETATTSISRGSSQTMSTPISDLERRLSTERTLDIFTMKLKSVRLQMSPPTLTFKRELRLSMDVTITFTPRATGVEVVHRQGHVFLLSDLFLVCERMTPEERSAGGTDGPDMWLCYPPLAGKVLRVSEVSGQETALNIAVMRKEHIFLQTESVQARNFMLSEFRECIEFANSIAPAKQPPPPMPPLPGLPLTDVPQTQNPMSPERMPSLDSRHSPAPNVQRVPSVTHSLHEQRPPVGGLPNMPMSISPGQVIAPSRSTSTASHHTYNSNQQPRSPMSSVSPGERMAGPSFHQQPPSSPMRLPGPQGGYGVPPRPPSEPLVYPNAMRKPLSTRSLHSQYEQPHSAPPIPTPSLPPNGYPPSHFIPRNSSSGSLHAPQPRPLLPSALNSRAASGIDQTASFADPSPPNSPVEETRSLPTGPVTSSISAQMKCKVFLKQQHAQWKSLGSARLKLYHQDPTNIKQLVVESENKDHAVLISTIVLTDGVERVGKTGVAIELSDKGARTGIVYMIQLRNEKSAGGLFDSLLAGSDRRNTN</sequence>
<dbReference type="InParanoid" id="A0A2H3EBP4"/>
<feature type="compositionally biased region" description="Polar residues" evidence="1">
    <location>
        <begin position="349"/>
        <end position="367"/>
    </location>
</feature>
<dbReference type="Gene3D" id="1.20.900.10">
    <property type="entry name" value="Dbl homology (DH) domain"/>
    <property type="match status" value="1"/>
</dbReference>
<dbReference type="PANTHER" id="PTHR45924">
    <property type="entry name" value="FI17866P1"/>
    <property type="match status" value="1"/>
</dbReference>
<feature type="compositionally biased region" description="Pro residues" evidence="1">
    <location>
        <begin position="524"/>
        <end position="535"/>
    </location>
</feature>
<evidence type="ECO:0000256" key="1">
    <source>
        <dbReference type="SAM" id="MobiDB-lite"/>
    </source>
</evidence>